<dbReference type="AlphaFoldDB" id="A0A928DPW9"/>
<accession>A0A928DPW9</accession>
<sequence>MEFSNMTNLRELFAAGGPVLIILLLLSVYSISVILERFFKLRSAISLSRKLITYCRHPLRSENYTKAEEACRKEVVKNTPGAALIGRLLQERNRPQAEQEKVAANVIDWEISKLQRRLSVLGTLGSITPFIGLFGTVIGVMHAFKDLASNTAANAGASVVAAGIAEALINTAAGLFVAIPAVIAYNYFLSKTDYFAKELENAANEFIYRKNETGEF</sequence>
<evidence type="ECO:0000313" key="10">
    <source>
        <dbReference type="Proteomes" id="UP000725649"/>
    </source>
</evidence>
<dbReference type="EMBL" id="SUVG01000004">
    <property type="protein sequence ID" value="MBE6421276.1"/>
    <property type="molecule type" value="Genomic_DNA"/>
</dbReference>
<dbReference type="PANTHER" id="PTHR30625:SF3">
    <property type="entry name" value="TOL-PAL SYSTEM PROTEIN TOLQ"/>
    <property type="match status" value="1"/>
</dbReference>
<evidence type="ECO:0000259" key="8">
    <source>
        <dbReference type="Pfam" id="PF01618"/>
    </source>
</evidence>
<evidence type="ECO:0000313" key="9">
    <source>
        <dbReference type="EMBL" id="MBE6421276.1"/>
    </source>
</evidence>
<feature type="transmembrane region" description="Helical" evidence="7">
    <location>
        <begin position="120"/>
        <end position="144"/>
    </location>
</feature>
<comment type="subcellular location">
    <subcellularLocation>
        <location evidence="1">Cell membrane</location>
        <topology evidence="1">Multi-pass membrane protein</topology>
    </subcellularLocation>
    <subcellularLocation>
        <location evidence="6">Membrane</location>
        <topology evidence="6">Multi-pass membrane protein</topology>
    </subcellularLocation>
</comment>
<dbReference type="GO" id="GO:0005886">
    <property type="term" value="C:plasma membrane"/>
    <property type="evidence" value="ECO:0007669"/>
    <property type="project" value="UniProtKB-SubCell"/>
</dbReference>
<keyword evidence="4 7" id="KW-1133">Transmembrane helix</keyword>
<dbReference type="InterPro" id="IPR050790">
    <property type="entry name" value="ExbB/TolQ_transport"/>
</dbReference>
<gene>
    <name evidence="9" type="ORF">E7027_03995</name>
</gene>
<comment type="similarity">
    <text evidence="6">Belongs to the exbB/tolQ family.</text>
</comment>
<evidence type="ECO:0000256" key="3">
    <source>
        <dbReference type="ARBA" id="ARBA00022692"/>
    </source>
</evidence>
<protein>
    <recommendedName>
        <fullName evidence="8">MotA/TolQ/ExbB proton channel domain-containing protein</fullName>
    </recommendedName>
</protein>
<feature type="domain" description="MotA/TolQ/ExbB proton channel" evidence="8">
    <location>
        <begin position="89"/>
        <end position="200"/>
    </location>
</feature>
<proteinExistence type="inferred from homology"/>
<evidence type="ECO:0000256" key="2">
    <source>
        <dbReference type="ARBA" id="ARBA00022475"/>
    </source>
</evidence>
<evidence type="ECO:0000256" key="6">
    <source>
        <dbReference type="RuleBase" id="RU004057"/>
    </source>
</evidence>
<dbReference type="PANTHER" id="PTHR30625">
    <property type="entry name" value="PROTEIN TOLQ"/>
    <property type="match status" value="1"/>
</dbReference>
<reference evidence="9" key="1">
    <citation type="submission" date="2019-04" db="EMBL/GenBank/DDBJ databases">
        <title>Evolution of Biomass-Degrading Anaerobic Consortia Revealed by Metagenomics.</title>
        <authorList>
            <person name="Peng X."/>
        </authorList>
    </citation>
    <scope>NUCLEOTIDE SEQUENCE</scope>
    <source>
        <strain evidence="9">SIG66</strain>
    </source>
</reference>
<keyword evidence="6" id="KW-0653">Protein transport</keyword>
<feature type="transmembrane region" description="Helical" evidence="7">
    <location>
        <begin position="164"/>
        <end position="188"/>
    </location>
</feature>
<dbReference type="InterPro" id="IPR002898">
    <property type="entry name" value="MotA_ExbB_proton_chnl"/>
</dbReference>
<name>A0A928DPW9_9BACT</name>
<keyword evidence="3 7" id="KW-0812">Transmembrane</keyword>
<keyword evidence="2" id="KW-1003">Cell membrane</keyword>
<evidence type="ECO:0000256" key="7">
    <source>
        <dbReference type="SAM" id="Phobius"/>
    </source>
</evidence>
<evidence type="ECO:0000256" key="5">
    <source>
        <dbReference type="ARBA" id="ARBA00023136"/>
    </source>
</evidence>
<comment type="caution">
    <text evidence="9">The sequence shown here is derived from an EMBL/GenBank/DDBJ whole genome shotgun (WGS) entry which is preliminary data.</text>
</comment>
<organism evidence="9 10">
    <name type="scientific">Candidatus Avelusimicrobium gallicola</name>
    <dbReference type="NCBI Taxonomy" id="2562704"/>
    <lineage>
        <taxon>Bacteria</taxon>
        <taxon>Pseudomonadati</taxon>
        <taxon>Elusimicrobiota</taxon>
        <taxon>Elusimicrobia</taxon>
        <taxon>Elusimicrobiales</taxon>
        <taxon>Elusimicrobiaceae</taxon>
        <taxon>Candidatus Avelusimicrobium</taxon>
    </lineage>
</organism>
<keyword evidence="5 7" id="KW-0472">Membrane</keyword>
<dbReference type="GO" id="GO:0017038">
    <property type="term" value="P:protein import"/>
    <property type="evidence" value="ECO:0007669"/>
    <property type="project" value="TreeGrafter"/>
</dbReference>
<feature type="transmembrane region" description="Helical" evidence="7">
    <location>
        <begin position="12"/>
        <end position="35"/>
    </location>
</feature>
<dbReference type="Pfam" id="PF01618">
    <property type="entry name" value="MotA_ExbB"/>
    <property type="match status" value="1"/>
</dbReference>
<evidence type="ECO:0000256" key="1">
    <source>
        <dbReference type="ARBA" id="ARBA00004651"/>
    </source>
</evidence>
<dbReference type="Proteomes" id="UP000725649">
    <property type="component" value="Unassembled WGS sequence"/>
</dbReference>
<keyword evidence="6" id="KW-0813">Transport</keyword>
<evidence type="ECO:0000256" key="4">
    <source>
        <dbReference type="ARBA" id="ARBA00022989"/>
    </source>
</evidence>